<evidence type="ECO:0000313" key="2">
    <source>
        <dbReference type="EMBL" id="SEC59104.1"/>
    </source>
</evidence>
<proteinExistence type="predicted"/>
<keyword evidence="1" id="KW-0812">Transmembrane</keyword>
<dbReference type="Proteomes" id="UP000183407">
    <property type="component" value="Unassembled WGS sequence"/>
</dbReference>
<name>A0A1H4TSS5_RHOJO</name>
<dbReference type="EMBL" id="FNTL01000004">
    <property type="protein sequence ID" value="SEC59104.1"/>
    <property type="molecule type" value="Genomic_DNA"/>
</dbReference>
<evidence type="ECO:0000256" key="1">
    <source>
        <dbReference type="SAM" id="Phobius"/>
    </source>
</evidence>
<feature type="transmembrane region" description="Helical" evidence="1">
    <location>
        <begin position="67"/>
        <end position="89"/>
    </location>
</feature>
<dbReference type="AlphaFoldDB" id="A0A1H4TSS5"/>
<evidence type="ECO:0000313" key="3">
    <source>
        <dbReference type="Proteomes" id="UP000183407"/>
    </source>
</evidence>
<keyword evidence="1" id="KW-0472">Membrane</keyword>
<protein>
    <submittedName>
        <fullName evidence="2">Uncharacterized protein</fullName>
    </submittedName>
</protein>
<feature type="transmembrane region" description="Helical" evidence="1">
    <location>
        <begin position="101"/>
        <end position="122"/>
    </location>
</feature>
<feature type="transmembrane region" description="Helical" evidence="1">
    <location>
        <begin position="28"/>
        <end position="47"/>
    </location>
</feature>
<gene>
    <name evidence="2" type="ORF">SAMN04490220_2045</name>
</gene>
<organism evidence="2 3">
    <name type="scientific">Rhodococcus jostii</name>
    <dbReference type="NCBI Taxonomy" id="132919"/>
    <lineage>
        <taxon>Bacteria</taxon>
        <taxon>Bacillati</taxon>
        <taxon>Actinomycetota</taxon>
        <taxon>Actinomycetes</taxon>
        <taxon>Mycobacteriales</taxon>
        <taxon>Nocardiaceae</taxon>
        <taxon>Rhodococcus</taxon>
    </lineage>
</organism>
<accession>A0A1H4TSS5</accession>
<keyword evidence="1" id="KW-1133">Transmembrane helix</keyword>
<reference evidence="3" key="1">
    <citation type="submission" date="2016-10" db="EMBL/GenBank/DDBJ databases">
        <authorList>
            <person name="Varghese N."/>
        </authorList>
    </citation>
    <scope>NUCLEOTIDE SEQUENCE [LARGE SCALE GENOMIC DNA]</scope>
    <source>
        <strain evidence="3">DSM 44719</strain>
    </source>
</reference>
<sequence>MMTFGWVRQRTGHTPFEGGAPGLSRTRWIALCASAETVGMTAAAVAAKLSQHVLGGQPRGWDAALALLLVVAGGLVEGVALGALQASGLQRRIPRLNRRRWLLVTVAVAGLGWAAASVPGVFSDDGDAEPALLVVVAGALGRGVR</sequence>